<dbReference type="InterPro" id="IPR010084">
    <property type="entry name" value="FabZ"/>
</dbReference>
<dbReference type="GO" id="GO:0019171">
    <property type="term" value="F:(3R)-hydroxyacyl-[acyl-carrier-protein] dehydratase activity"/>
    <property type="evidence" value="ECO:0007669"/>
    <property type="project" value="UniProtKB-EC"/>
</dbReference>
<reference evidence="10 11" key="1">
    <citation type="submission" date="2022-03" db="EMBL/GenBank/DDBJ databases">
        <authorList>
            <person name="Koch H."/>
        </authorList>
    </citation>
    <scope>NUCLEOTIDE SEQUENCE [LARGE SCALE GENOMIC DNA]</scope>
    <source>
        <strain evidence="10 11">G1</strain>
    </source>
</reference>
<evidence type="ECO:0000256" key="1">
    <source>
        <dbReference type="ARBA" id="ARBA00004496"/>
    </source>
</evidence>
<feature type="transmembrane region" description="Helical" evidence="9">
    <location>
        <begin position="59"/>
        <end position="80"/>
    </location>
</feature>
<keyword evidence="9" id="KW-1133">Transmembrane helix</keyword>
<dbReference type="NCBIfam" id="NF000582">
    <property type="entry name" value="PRK00006.1"/>
    <property type="match status" value="1"/>
</dbReference>
<evidence type="ECO:0000256" key="9">
    <source>
        <dbReference type="SAM" id="Phobius"/>
    </source>
</evidence>
<comment type="catalytic activity">
    <reaction evidence="8">
        <text>a (3R)-hydroxyacyl-[ACP] = a (2E)-enoyl-[ACP] + H2O</text>
        <dbReference type="Rhea" id="RHEA:13097"/>
        <dbReference type="Rhea" id="RHEA-COMP:9925"/>
        <dbReference type="Rhea" id="RHEA-COMP:9945"/>
        <dbReference type="ChEBI" id="CHEBI:15377"/>
        <dbReference type="ChEBI" id="CHEBI:78784"/>
        <dbReference type="ChEBI" id="CHEBI:78827"/>
        <dbReference type="EC" id="4.2.1.59"/>
    </reaction>
</comment>
<keyword evidence="9" id="KW-0812">Transmembrane</keyword>
<keyword evidence="2 8" id="KW-0963">Cytoplasm</keyword>
<evidence type="ECO:0000313" key="11">
    <source>
        <dbReference type="Proteomes" id="UP001295463"/>
    </source>
</evidence>
<keyword evidence="5 8" id="KW-0443">Lipid metabolism</keyword>
<keyword evidence="4 8" id="KW-0441">Lipid A biosynthesis</keyword>
<evidence type="ECO:0000256" key="2">
    <source>
        <dbReference type="ARBA" id="ARBA00022490"/>
    </source>
</evidence>
<proteinExistence type="inferred from homology"/>
<accession>A0ABM9D5P5</accession>
<keyword evidence="11" id="KW-1185">Reference proteome</keyword>
<evidence type="ECO:0000313" key="10">
    <source>
        <dbReference type="EMBL" id="CAH2030522.1"/>
    </source>
</evidence>
<feature type="active site" evidence="8">
    <location>
        <position position="53"/>
    </location>
</feature>
<name>A0ABM9D5P5_9BACT</name>
<evidence type="ECO:0000256" key="4">
    <source>
        <dbReference type="ARBA" id="ARBA00022556"/>
    </source>
</evidence>
<keyword evidence="6 8" id="KW-0456">Lyase</keyword>
<dbReference type="CDD" id="cd01288">
    <property type="entry name" value="FabZ"/>
    <property type="match status" value="1"/>
</dbReference>
<keyword evidence="9" id="KW-0472">Membrane</keyword>
<evidence type="ECO:0000256" key="7">
    <source>
        <dbReference type="ARBA" id="ARBA00025049"/>
    </source>
</evidence>
<dbReference type="EMBL" id="OW150024">
    <property type="protein sequence ID" value="CAH2030522.1"/>
    <property type="molecule type" value="Genomic_DNA"/>
</dbReference>
<dbReference type="Proteomes" id="UP001295463">
    <property type="component" value="Chromosome"/>
</dbReference>
<dbReference type="Pfam" id="PF07977">
    <property type="entry name" value="FabA"/>
    <property type="match status" value="1"/>
</dbReference>
<comment type="subcellular location">
    <subcellularLocation>
        <location evidence="1 8">Cytoplasm</location>
    </subcellularLocation>
</comment>
<keyword evidence="3 8" id="KW-0444">Lipid biosynthesis</keyword>
<dbReference type="SUPFAM" id="SSF54637">
    <property type="entry name" value="Thioesterase/thiol ester dehydrase-isomerase"/>
    <property type="match status" value="1"/>
</dbReference>
<dbReference type="NCBIfam" id="TIGR01750">
    <property type="entry name" value="fabZ"/>
    <property type="match status" value="1"/>
</dbReference>
<dbReference type="PANTHER" id="PTHR30272:SF1">
    <property type="entry name" value="3-HYDROXYACYL-[ACYL-CARRIER-PROTEIN] DEHYDRATASE"/>
    <property type="match status" value="1"/>
</dbReference>
<sequence>MDVTLPMDVNGIMAILPHRYPFLLVDRIVELEHGTRCVGIKNVTINEPFFPGHFPGHPVMPGVLIVEAMAQVAGIMAYLASDDETRKKVSYFMAIDNAKFRKPVVPGDQLRIEIVTTLSRRGIWGVDGKAYVDGKLVTEASLKATFAAA</sequence>
<protein>
    <recommendedName>
        <fullName evidence="8">3-hydroxyacyl-[acyl-carrier-protein] dehydratase FabZ</fullName>
        <ecNumber evidence="8">4.2.1.59</ecNumber>
    </recommendedName>
    <alternativeName>
        <fullName evidence="8">(3R)-hydroxymyristoyl-[acyl-carrier-protein] dehydratase</fullName>
        <shortName evidence="8">(3R)-hydroxymyristoyl-ACP dehydrase</shortName>
    </alternativeName>
    <alternativeName>
        <fullName evidence="8">Beta-hydroxyacyl-ACP dehydratase</fullName>
    </alternativeName>
</protein>
<comment type="similarity">
    <text evidence="8">Belongs to the thioester dehydratase family. FabZ subfamily.</text>
</comment>
<dbReference type="RefSeq" id="WP_305731457.1">
    <property type="nucleotide sequence ID" value="NZ_OW150024.1"/>
</dbReference>
<evidence type="ECO:0000256" key="5">
    <source>
        <dbReference type="ARBA" id="ARBA00023098"/>
    </source>
</evidence>
<dbReference type="InterPro" id="IPR029069">
    <property type="entry name" value="HotDog_dom_sf"/>
</dbReference>
<dbReference type="HAMAP" id="MF_00406">
    <property type="entry name" value="FabZ"/>
    <property type="match status" value="1"/>
</dbReference>
<dbReference type="InterPro" id="IPR013114">
    <property type="entry name" value="FabA_FabZ"/>
</dbReference>
<comment type="function">
    <text evidence="7 8">Involved in unsaturated fatty acids biosynthesis. Catalyzes the dehydration of short chain beta-hydroxyacyl-ACPs and long chain saturated and unsaturated beta-hydroxyacyl-ACPs.</text>
</comment>
<dbReference type="PANTHER" id="PTHR30272">
    <property type="entry name" value="3-HYDROXYACYL-[ACYL-CARRIER-PROTEIN] DEHYDRATASE"/>
    <property type="match status" value="1"/>
</dbReference>
<evidence type="ECO:0000256" key="3">
    <source>
        <dbReference type="ARBA" id="ARBA00022516"/>
    </source>
</evidence>
<dbReference type="EC" id="4.2.1.59" evidence="8"/>
<gene>
    <name evidence="8 10" type="primary">fabZ</name>
    <name evidence="10" type="ORF">GEAMG1_0710</name>
</gene>
<evidence type="ECO:0000256" key="6">
    <source>
        <dbReference type="ARBA" id="ARBA00023239"/>
    </source>
</evidence>
<evidence type="ECO:0000256" key="8">
    <source>
        <dbReference type="HAMAP-Rule" id="MF_00406"/>
    </source>
</evidence>
<organism evidence="10 11">
    <name type="scientific">Trichlorobacter ammonificans</name>
    <dbReference type="NCBI Taxonomy" id="2916410"/>
    <lineage>
        <taxon>Bacteria</taxon>
        <taxon>Pseudomonadati</taxon>
        <taxon>Thermodesulfobacteriota</taxon>
        <taxon>Desulfuromonadia</taxon>
        <taxon>Geobacterales</taxon>
        <taxon>Geobacteraceae</taxon>
        <taxon>Trichlorobacter</taxon>
    </lineage>
</organism>
<dbReference type="Gene3D" id="3.10.129.10">
    <property type="entry name" value="Hotdog Thioesterase"/>
    <property type="match status" value="1"/>
</dbReference>